<feature type="transmembrane region" description="Helical" evidence="6">
    <location>
        <begin position="274"/>
        <end position="307"/>
    </location>
</feature>
<sequence>MTASKIFLYFCLSFIGGIFLNSLFSFNFLHFGFALIFSIMLISVFWGRYVAVVGFCILFLVFGAWWHQRAELAVFNNGMRQYNGQEQQVILTGTVDDEPNVKEKSIKFKVKSEELEINGESFNISGYVLVTAWRYPEYQYGDKLVIVGRLESPPVFESFNYQDYLKKDRIYSVMSFPKIELIGSGLGSPVMKPLFSFKNRFKEISRKLIPLPQEGLLEALAFGDENNISQEWKDKLNFTGTRHIAAVSGMNTTIISVVILSFLLSFGLWRKHAFYLSIILLLLYILMIGAPASAVRAGIMAGLFLFCQYLGRMNVSSRAIVFAAVIMLLFNPLILKLDVGFQLSFLAILGMVYLQPVFSEILRKVSNFRFLPLKTTLEATLSAQVFTLPILIYNFGYMPLVSPVANILIVPFLALITILIFVFGLAGMIFWPLAVLLSFPVWLSLAYLTKIIELFSRFPFASLSFENVHWMFLLVSYAVLAMIVWRTQENQKLKFLKY</sequence>
<keyword evidence="3 6" id="KW-0812">Transmembrane</keyword>
<evidence type="ECO:0000256" key="4">
    <source>
        <dbReference type="ARBA" id="ARBA00022989"/>
    </source>
</evidence>
<dbReference type="Proteomes" id="UP000176662">
    <property type="component" value="Unassembled WGS sequence"/>
</dbReference>
<evidence type="ECO:0000313" key="10">
    <source>
        <dbReference type="Proteomes" id="UP000176662"/>
    </source>
</evidence>
<dbReference type="PANTHER" id="PTHR30619:SF7">
    <property type="entry name" value="BETA-LACTAMASE DOMAIN PROTEIN"/>
    <property type="match status" value="1"/>
</dbReference>
<evidence type="ECO:0000256" key="1">
    <source>
        <dbReference type="ARBA" id="ARBA00004651"/>
    </source>
</evidence>
<organism evidence="9 10">
    <name type="scientific">Candidatus Nealsonbacteria bacterium RBG_13_38_11</name>
    <dbReference type="NCBI Taxonomy" id="1801662"/>
    <lineage>
        <taxon>Bacteria</taxon>
        <taxon>Candidatus Nealsoniibacteriota</taxon>
    </lineage>
</organism>
<dbReference type="PANTHER" id="PTHR30619">
    <property type="entry name" value="DNA INTERNALIZATION/COMPETENCE PROTEIN COMEC/REC2"/>
    <property type="match status" value="1"/>
</dbReference>
<feature type="transmembrane region" description="Helical" evidence="6">
    <location>
        <begin position="35"/>
        <end position="62"/>
    </location>
</feature>
<reference evidence="9 10" key="1">
    <citation type="journal article" date="2016" name="Nat. Commun.">
        <title>Thousands of microbial genomes shed light on interconnected biogeochemical processes in an aquifer system.</title>
        <authorList>
            <person name="Anantharaman K."/>
            <person name="Brown C.T."/>
            <person name="Hug L.A."/>
            <person name="Sharon I."/>
            <person name="Castelle C.J."/>
            <person name="Probst A.J."/>
            <person name="Thomas B.C."/>
            <person name="Singh A."/>
            <person name="Wilkins M.J."/>
            <person name="Karaoz U."/>
            <person name="Brodie E.L."/>
            <person name="Williams K.H."/>
            <person name="Hubbard S.S."/>
            <person name="Banfield J.F."/>
        </authorList>
    </citation>
    <scope>NUCLEOTIDE SEQUENCE [LARGE SCALE GENOMIC DNA]</scope>
</reference>
<dbReference type="AlphaFoldDB" id="A0A1G2E028"/>
<gene>
    <name evidence="9" type="ORF">A2Z68_02670</name>
</gene>
<evidence type="ECO:0000259" key="8">
    <source>
        <dbReference type="Pfam" id="PF13567"/>
    </source>
</evidence>
<evidence type="ECO:0000259" key="7">
    <source>
        <dbReference type="Pfam" id="PF03772"/>
    </source>
</evidence>
<dbReference type="GO" id="GO:0005886">
    <property type="term" value="C:plasma membrane"/>
    <property type="evidence" value="ECO:0007669"/>
    <property type="project" value="UniProtKB-SubCell"/>
</dbReference>
<evidence type="ECO:0008006" key="11">
    <source>
        <dbReference type="Google" id="ProtNLM"/>
    </source>
</evidence>
<dbReference type="InterPro" id="IPR004477">
    <property type="entry name" value="ComEC_N"/>
</dbReference>
<comment type="subcellular location">
    <subcellularLocation>
        <location evidence="1">Cell membrane</location>
        <topology evidence="1">Multi-pass membrane protein</topology>
    </subcellularLocation>
</comment>
<name>A0A1G2E028_9BACT</name>
<dbReference type="Pfam" id="PF03772">
    <property type="entry name" value="Competence"/>
    <property type="match status" value="1"/>
</dbReference>
<feature type="transmembrane region" description="Helical" evidence="6">
    <location>
        <begin position="468"/>
        <end position="485"/>
    </location>
</feature>
<feature type="transmembrane region" description="Helical" evidence="6">
    <location>
        <begin position="7"/>
        <end position="29"/>
    </location>
</feature>
<feature type="transmembrane region" description="Helical" evidence="6">
    <location>
        <begin position="430"/>
        <end position="448"/>
    </location>
</feature>
<comment type="caution">
    <text evidence="9">The sequence shown here is derived from an EMBL/GenBank/DDBJ whole genome shotgun (WGS) entry which is preliminary data.</text>
</comment>
<keyword evidence="4 6" id="KW-1133">Transmembrane helix</keyword>
<dbReference type="NCBIfam" id="TIGR00360">
    <property type="entry name" value="ComEC_N-term"/>
    <property type="match status" value="1"/>
</dbReference>
<keyword evidence="2" id="KW-1003">Cell membrane</keyword>
<accession>A0A1G2E028</accession>
<keyword evidence="5 6" id="KW-0472">Membrane</keyword>
<evidence type="ECO:0000256" key="2">
    <source>
        <dbReference type="ARBA" id="ARBA00022475"/>
    </source>
</evidence>
<feature type="domain" description="ComEC/Rec2-related protein" evidence="7">
    <location>
        <begin position="220"/>
        <end position="487"/>
    </location>
</feature>
<evidence type="ECO:0000313" key="9">
    <source>
        <dbReference type="EMBL" id="OGZ18508.1"/>
    </source>
</evidence>
<evidence type="ECO:0000256" key="6">
    <source>
        <dbReference type="SAM" id="Phobius"/>
    </source>
</evidence>
<feature type="transmembrane region" description="Helical" evidence="6">
    <location>
        <begin position="404"/>
        <end position="423"/>
    </location>
</feature>
<evidence type="ECO:0000256" key="3">
    <source>
        <dbReference type="ARBA" id="ARBA00022692"/>
    </source>
</evidence>
<feature type="domain" description="DUF4131" evidence="8">
    <location>
        <begin position="32"/>
        <end position="181"/>
    </location>
</feature>
<feature type="transmembrane region" description="Helical" evidence="6">
    <location>
        <begin position="379"/>
        <end position="398"/>
    </location>
</feature>
<dbReference type="EMBL" id="MHLX01000032">
    <property type="protein sequence ID" value="OGZ18508.1"/>
    <property type="molecule type" value="Genomic_DNA"/>
</dbReference>
<feature type="transmembrane region" description="Helical" evidence="6">
    <location>
        <begin position="244"/>
        <end position="268"/>
    </location>
</feature>
<evidence type="ECO:0000256" key="5">
    <source>
        <dbReference type="ARBA" id="ARBA00023136"/>
    </source>
</evidence>
<feature type="transmembrane region" description="Helical" evidence="6">
    <location>
        <begin position="319"/>
        <end position="335"/>
    </location>
</feature>
<dbReference type="InterPro" id="IPR052159">
    <property type="entry name" value="Competence_DNA_uptake"/>
</dbReference>
<protein>
    <recommendedName>
        <fullName evidence="11">ComEC/Rec2-related protein domain-containing protein</fullName>
    </recommendedName>
</protein>
<dbReference type="InterPro" id="IPR025405">
    <property type="entry name" value="DUF4131"/>
</dbReference>
<proteinExistence type="predicted"/>
<dbReference type="Pfam" id="PF13567">
    <property type="entry name" value="DUF4131"/>
    <property type="match status" value="1"/>
</dbReference>
<feature type="transmembrane region" description="Helical" evidence="6">
    <location>
        <begin position="341"/>
        <end position="358"/>
    </location>
</feature>